<proteinExistence type="predicted"/>
<dbReference type="EMBL" id="FMAF01000005">
    <property type="protein sequence ID" value="SCB27122.1"/>
    <property type="molecule type" value="Genomic_DNA"/>
</dbReference>
<protein>
    <submittedName>
        <fullName evidence="2">Uncharacterized protein</fullName>
    </submittedName>
</protein>
<evidence type="ECO:0000256" key="1">
    <source>
        <dbReference type="SAM" id="MobiDB-lite"/>
    </source>
</evidence>
<accession>A0A1C3VH48</accession>
<feature type="region of interest" description="Disordered" evidence="1">
    <location>
        <begin position="39"/>
        <end position="68"/>
    </location>
</feature>
<organism evidence="2 3">
    <name type="scientific">Rhizobium lusitanum</name>
    <dbReference type="NCBI Taxonomy" id="293958"/>
    <lineage>
        <taxon>Bacteria</taxon>
        <taxon>Pseudomonadati</taxon>
        <taxon>Pseudomonadota</taxon>
        <taxon>Alphaproteobacteria</taxon>
        <taxon>Hyphomicrobiales</taxon>
        <taxon>Rhizobiaceae</taxon>
        <taxon>Rhizobium/Agrobacterium group</taxon>
        <taxon>Rhizobium</taxon>
    </lineage>
</organism>
<dbReference type="AlphaFoldDB" id="A0A1C3VH48"/>
<dbReference type="Proteomes" id="UP000199205">
    <property type="component" value="Unassembled WGS sequence"/>
</dbReference>
<name>A0A1C3VH48_9HYPH</name>
<feature type="compositionally biased region" description="Polar residues" evidence="1">
    <location>
        <begin position="57"/>
        <end position="68"/>
    </location>
</feature>
<sequence>MAKFRVVGSHADGVEQNFRVEGVGLTETNPAFFNKRRIARNRDGSKRTPMPPIFTAYTGSRSPLAQFS</sequence>
<evidence type="ECO:0000313" key="2">
    <source>
        <dbReference type="EMBL" id="SCB27122.1"/>
    </source>
</evidence>
<gene>
    <name evidence="2" type="ORF">GA0061101_105276</name>
</gene>
<evidence type="ECO:0000313" key="3">
    <source>
        <dbReference type="Proteomes" id="UP000199205"/>
    </source>
</evidence>
<reference evidence="3" key="1">
    <citation type="submission" date="2016-08" db="EMBL/GenBank/DDBJ databases">
        <authorList>
            <person name="Varghese N."/>
            <person name="Submissions Spin"/>
        </authorList>
    </citation>
    <scope>NUCLEOTIDE SEQUENCE [LARGE SCALE GENOMIC DNA]</scope>
    <source>
        <strain evidence="3">P1-7</strain>
    </source>
</reference>